<accession>A0ABR8G275</accession>
<proteinExistence type="predicted"/>
<name>A0ABR8G275_9NOSO</name>
<gene>
    <name evidence="2" type="ORF">H6G74_23665</name>
</gene>
<protein>
    <submittedName>
        <fullName evidence="2">Uncharacterized protein</fullName>
    </submittedName>
</protein>
<feature type="region of interest" description="Disordered" evidence="1">
    <location>
        <begin position="1"/>
        <end position="47"/>
    </location>
</feature>
<keyword evidence="3" id="KW-1185">Reference proteome</keyword>
<evidence type="ECO:0000313" key="3">
    <source>
        <dbReference type="Proteomes" id="UP000603457"/>
    </source>
</evidence>
<comment type="caution">
    <text evidence="2">The sequence shown here is derived from an EMBL/GenBank/DDBJ whole genome shotgun (WGS) entry which is preliminary data.</text>
</comment>
<evidence type="ECO:0000313" key="2">
    <source>
        <dbReference type="EMBL" id="MBD2597295.1"/>
    </source>
</evidence>
<reference evidence="2 3" key="1">
    <citation type="journal article" date="2020" name="ISME J.">
        <title>Comparative genomics reveals insights into cyanobacterial evolution and habitat adaptation.</title>
        <authorList>
            <person name="Chen M.Y."/>
            <person name="Teng W.K."/>
            <person name="Zhao L."/>
            <person name="Hu C.X."/>
            <person name="Zhou Y.K."/>
            <person name="Han B.P."/>
            <person name="Song L.R."/>
            <person name="Shu W.S."/>
        </authorList>
    </citation>
    <scope>NUCLEOTIDE SEQUENCE [LARGE SCALE GENOMIC DNA]</scope>
    <source>
        <strain evidence="2 3">FACHB-130</strain>
    </source>
</reference>
<evidence type="ECO:0000256" key="1">
    <source>
        <dbReference type="SAM" id="MobiDB-lite"/>
    </source>
</evidence>
<organism evidence="2 3">
    <name type="scientific">Nostoc spongiaeforme FACHB-130</name>
    <dbReference type="NCBI Taxonomy" id="1357510"/>
    <lineage>
        <taxon>Bacteria</taxon>
        <taxon>Bacillati</taxon>
        <taxon>Cyanobacteriota</taxon>
        <taxon>Cyanophyceae</taxon>
        <taxon>Nostocales</taxon>
        <taxon>Nostocaceae</taxon>
        <taxon>Nostoc</taxon>
    </lineage>
</organism>
<feature type="compositionally biased region" description="Polar residues" evidence="1">
    <location>
        <begin position="32"/>
        <end position="47"/>
    </location>
</feature>
<dbReference type="Proteomes" id="UP000603457">
    <property type="component" value="Unassembled WGS sequence"/>
</dbReference>
<sequence length="79" mass="8468">MVSVRNGTFTPTNHLRTNRRCGSVARGDEKNGTTTNPQPTFATSLETGRTGLGMGGLHLVIIYHLTGRPPKSTSVLFIA</sequence>
<dbReference type="RefSeq" id="WP_190969967.1">
    <property type="nucleotide sequence ID" value="NZ_JACJTB010000040.1"/>
</dbReference>
<dbReference type="EMBL" id="JACJTB010000040">
    <property type="protein sequence ID" value="MBD2597295.1"/>
    <property type="molecule type" value="Genomic_DNA"/>
</dbReference>
<feature type="compositionally biased region" description="Polar residues" evidence="1">
    <location>
        <begin position="1"/>
        <end position="15"/>
    </location>
</feature>